<accession>A0ACC3CAG0</accession>
<dbReference type="Proteomes" id="UP000798662">
    <property type="component" value="Chromosome 2"/>
</dbReference>
<protein>
    <submittedName>
        <fullName evidence="1">Uncharacterized protein</fullName>
    </submittedName>
</protein>
<evidence type="ECO:0000313" key="2">
    <source>
        <dbReference type="Proteomes" id="UP000798662"/>
    </source>
</evidence>
<proteinExistence type="predicted"/>
<sequence>MASRRPQWGRPPPLAVCSAAASVLLLATAAGAQDVFCKVDCCFEILGLKPDATPAEIRRAYRRLAPALHPDVNPGNAEAADAFKSIANAYEVLTDPVRRRAYNDYRAHPEKFGYMMEFAKTSYAPQSSVWVVVVGLLVAATAFHWFNMRHNYYSAVERARESEEYQREVRRMIARKEVATVEEAHEAIHVDYGDIRLPTPRDLLPLKLVRLPLAAGKLLYWAGHWLVAYQLLKRDYTEADKEYLVQQNLGLSPAAWEELQPKQRQEYMAKRLWIDSEYAAFLQRKRIELNRSGKVPKRRKRVPVRENMLAEDSM</sequence>
<comment type="caution">
    <text evidence="1">The sequence shown here is derived from an EMBL/GenBank/DDBJ whole genome shotgun (WGS) entry which is preliminary data.</text>
</comment>
<name>A0ACC3CAG0_PYRYE</name>
<gene>
    <name evidence="1" type="ORF">I4F81_009446</name>
</gene>
<dbReference type="EMBL" id="CM020619">
    <property type="protein sequence ID" value="KAK1866934.1"/>
    <property type="molecule type" value="Genomic_DNA"/>
</dbReference>
<organism evidence="1 2">
    <name type="scientific">Pyropia yezoensis</name>
    <name type="common">Susabi-nori</name>
    <name type="synonym">Porphyra yezoensis</name>
    <dbReference type="NCBI Taxonomy" id="2788"/>
    <lineage>
        <taxon>Eukaryota</taxon>
        <taxon>Rhodophyta</taxon>
        <taxon>Bangiophyceae</taxon>
        <taxon>Bangiales</taxon>
        <taxon>Bangiaceae</taxon>
        <taxon>Pyropia</taxon>
    </lineage>
</organism>
<keyword evidence="2" id="KW-1185">Reference proteome</keyword>
<reference evidence="1" key="1">
    <citation type="submission" date="2019-11" db="EMBL/GenBank/DDBJ databases">
        <title>Nori genome reveals adaptations in red seaweeds to the harsh intertidal environment.</title>
        <authorList>
            <person name="Wang D."/>
            <person name="Mao Y."/>
        </authorList>
    </citation>
    <scope>NUCLEOTIDE SEQUENCE</scope>
    <source>
        <tissue evidence="1">Gametophyte</tissue>
    </source>
</reference>
<evidence type="ECO:0000313" key="1">
    <source>
        <dbReference type="EMBL" id="KAK1866934.1"/>
    </source>
</evidence>